<feature type="transmembrane region" description="Helical" evidence="11">
    <location>
        <begin position="667"/>
        <end position="696"/>
    </location>
</feature>
<dbReference type="InterPro" id="IPR036640">
    <property type="entry name" value="ABC1_TM_sf"/>
</dbReference>
<comment type="subcellular location">
    <subcellularLocation>
        <location evidence="1">Membrane</location>
        <topology evidence="1">Multi-pass membrane protein</topology>
    </subcellularLocation>
</comment>
<keyword evidence="4 11" id="KW-0812">Transmembrane</keyword>
<dbReference type="GO" id="GO:0140359">
    <property type="term" value="F:ABC-type transporter activity"/>
    <property type="evidence" value="ECO:0007669"/>
    <property type="project" value="InterPro"/>
</dbReference>
<evidence type="ECO:0000256" key="9">
    <source>
        <dbReference type="ARBA" id="ARBA00023136"/>
    </source>
</evidence>
<keyword evidence="7" id="KW-0067">ATP-binding</keyword>
<feature type="transmembrane region" description="Helical" evidence="11">
    <location>
        <begin position="196"/>
        <end position="213"/>
    </location>
</feature>
<feature type="domain" description="ABC transmembrane type-1" evidence="13">
    <location>
        <begin position="673"/>
        <end position="948"/>
    </location>
</feature>
<dbReference type="Pfam" id="PF00664">
    <property type="entry name" value="ABC_membrane"/>
    <property type="match status" value="2"/>
</dbReference>
<dbReference type="PROSITE" id="PS50929">
    <property type="entry name" value="ABC_TM1F"/>
    <property type="match status" value="2"/>
</dbReference>
<evidence type="ECO:0000259" key="12">
    <source>
        <dbReference type="PROSITE" id="PS50893"/>
    </source>
</evidence>
<dbReference type="InterPro" id="IPR027417">
    <property type="entry name" value="P-loop_NTPase"/>
</dbReference>
<dbReference type="GO" id="GO:0016887">
    <property type="term" value="F:ATP hydrolysis activity"/>
    <property type="evidence" value="ECO:0007669"/>
    <property type="project" value="InterPro"/>
</dbReference>
<evidence type="ECO:0000259" key="13">
    <source>
        <dbReference type="PROSITE" id="PS50929"/>
    </source>
</evidence>
<evidence type="ECO:0000313" key="14">
    <source>
        <dbReference type="EMBL" id="NDV29089.1"/>
    </source>
</evidence>
<evidence type="ECO:0000256" key="11">
    <source>
        <dbReference type="SAM" id="Phobius"/>
    </source>
</evidence>
<keyword evidence="8 11" id="KW-1133">Transmembrane helix</keyword>
<evidence type="ECO:0000256" key="8">
    <source>
        <dbReference type="ARBA" id="ARBA00022989"/>
    </source>
</evidence>
<dbReference type="PROSITE" id="PS00211">
    <property type="entry name" value="ABC_TRANSPORTER_1"/>
    <property type="match status" value="2"/>
</dbReference>
<evidence type="ECO:0000256" key="7">
    <source>
        <dbReference type="ARBA" id="ARBA00022840"/>
    </source>
</evidence>
<dbReference type="SMART" id="SM00382">
    <property type="entry name" value="AAA"/>
    <property type="match status" value="2"/>
</dbReference>
<dbReference type="InterPro" id="IPR044726">
    <property type="entry name" value="ABCC_6TM_D2"/>
</dbReference>
<dbReference type="CDD" id="cd18579">
    <property type="entry name" value="ABC_6TM_ABCC_D1"/>
    <property type="match status" value="1"/>
</dbReference>
<dbReference type="CDD" id="cd18580">
    <property type="entry name" value="ABC_6TM_ABCC_D2"/>
    <property type="match status" value="1"/>
</dbReference>
<dbReference type="InterPro" id="IPR044746">
    <property type="entry name" value="ABCC_6TM_D1"/>
</dbReference>
<keyword evidence="9 11" id="KW-0472">Membrane</keyword>
<evidence type="ECO:0000256" key="10">
    <source>
        <dbReference type="SAM" id="MobiDB-lite"/>
    </source>
</evidence>
<comment type="similarity">
    <text evidence="2">Belongs to the ABC transporter superfamily. ABCC family. Conjugate transporter (TC 3.A.1.208) subfamily.</text>
</comment>
<dbReference type="InterPro" id="IPR011527">
    <property type="entry name" value="ABC1_TM_dom"/>
</dbReference>
<dbReference type="Gene3D" id="3.40.50.300">
    <property type="entry name" value="P-loop containing nucleotide triphosphate hydrolases"/>
    <property type="match status" value="2"/>
</dbReference>
<reference evidence="14" key="1">
    <citation type="journal article" date="2020" name="J. Eukaryot. Microbiol.">
        <title>De novo Sequencing, Assembly and Annotation of the Transcriptome for the Free-Living Testate Amoeba Arcella intermedia.</title>
        <authorList>
            <person name="Ribeiro G.M."/>
            <person name="Porfirio-Sousa A.L."/>
            <person name="Maurer-Alcala X.X."/>
            <person name="Katz L.A."/>
            <person name="Lahr D.J.G."/>
        </authorList>
    </citation>
    <scope>NUCLEOTIDE SEQUENCE</scope>
</reference>
<feature type="transmembrane region" description="Helical" evidence="11">
    <location>
        <begin position="49"/>
        <end position="75"/>
    </location>
</feature>
<feature type="domain" description="ABC transporter" evidence="12">
    <location>
        <begin position="385"/>
        <end position="609"/>
    </location>
</feature>
<organism evidence="14">
    <name type="scientific">Arcella intermedia</name>
    <dbReference type="NCBI Taxonomy" id="1963864"/>
    <lineage>
        <taxon>Eukaryota</taxon>
        <taxon>Amoebozoa</taxon>
        <taxon>Tubulinea</taxon>
        <taxon>Elardia</taxon>
        <taxon>Arcellinida</taxon>
        <taxon>Sphaerothecina</taxon>
        <taxon>Arcellidae</taxon>
        <taxon>Arcella</taxon>
    </lineage>
</organism>
<dbReference type="AlphaFoldDB" id="A0A6B2KWI9"/>
<keyword evidence="3" id="KW-0813">Transport</keyword>
<dbReference type="Pfam" id="PF00005">
    <property type="entry name" value="ABC_tran"/>
    <property type="match status" value="2"/>
</dbReference>
<dbReference type="PANTHER" id="PTHR24223">
    <property type="entry name" value="ATP-BINDING CASSETTE SUB-FAMILY C"/>
    <property type="match status" value="1"/>
</dbReference>
<dbReference type="InterPro" id="IPR003439">
    <property type="entry name" value="ABC_transporter-like_ATP-bd"/>
</dbReference>
<accession>A0A6B2KWI9</accession>
<dbReference type="FunFam" id="1.20.1560.10:FF:000010">
    <property type="entry name" value="Multidrug resistance-associated ABC transporter"/>
    <property type="match status" value="1"/>
</dbReference>
<dbReference type="EMBL" id="GIBP01000120">
    <property type="protein sequence ID" value="NDV29089.1"/>
    <property type="molecule type" value="Transcribed_RNA"/>
</dbReference>
<dbReference type="PANTHER" id="PTHR24223:SF447">
    <property type="entry name" value="MULTIDRUG RESISTANCE-ASSOCIATED PROTEIN 5"/>
    <property type="match status" value="1"/>
</dbReference>
<dbReference type="GO" id="GO:0005524">
    <property type="term" value="F:ATP binding"/>
    <property type="evidence" value="ECO:0007669"/>
    <property type="project" value="UniProtKB-KW"/>
</dbReference>
<dbReference type="FunFam" id="3.40.50.300:FF:000997">
    <property type="entry name" value="Multidrug resistance-associated protein 1"/>
    <property type="match status" value="1"/>
</dbReference>
<protein>
    <submittedName>
        <fullName evidence="14">Uncharacterized protein</fullName>
    </submittedName>
</protein>
<evidence type="ECO:0000256" key="2">
    <source>
        <dbReference type="ARBA" id="ARBA00009726"/>
    </source>
</evidence>
<sequence>MVYLGYKRPLELHDIWKPPPNETAELNAALFEAEWEKELKKPNPSIGWAYFRAFGYLLILPTTLFSVHLVCVIAGPGILMRDFLVFLETKDSDPTVGWILAFAVFITQLIAATTIQNSFQTSVEMGIRVKQATMYTIYKKIMTLPSVTSTGEIINLTTNDSNRFFLFCRNSQLGWSAVVQMLVVGALLIVELSWSGLIGLLTLLLLLPLQVYISRKIATVRRSTVKVTDERVRTMSDVLSAVQLIKFFAWEDSFAKKVKSIRENELTWLKRGKLLKSVNDSTSLVGVAVTTYITLVSYSLMGNELAASKVFTAITLLNMMRVSLVRVPLFAKTFAELFITFERVKSLLIRNNMIDERILRPKPDNSPAVVSVRKSSFIVGEPRSDKKSNGEKNENPLVRDHFTLEDINFRFESGTLIAIVGSVGSGKSSLLNAIMGQMKKTSGQIEIEGTLALASQEPWLINASLKENILFGESFHHKKYNLVLSNCELLEDLKQLPAGDMTEIGERGINLSGGQKQRVSLARAIYANRDIYLLDDPLSAVDRHVGNNLFHKCIRGLLREKLVFFVTNQLQYLDRCDKIMYLQDGKISGYGTFSELVNTHRAFRELVKKFTNLDENLDRDENKPQVDTKKNVDTKGRRETGSLTSQEARVMGTVDNKIYFEYFKSGGFFLCGLVLLLSISTGVSQVICNWFVSYWIDKQHENSVVFYYSLYAGLTLFYVFSAYMRGYLFAYTLLKSSTKIHNKVFKVIMHAPMTYFYSTPTGRILNRFSSDQDKIDEELPDLMYPAIHFTINSLCTLGIIMSVLYWFVLPALFMFLIFVWIIRYFMATSRELRRLEAITVSPIVAHLSATLKGLPVIRAYGVQTKFQEDYKKHLDLHHSLLQTVEIVARWIGIRLDTIGTIIVAVTAFLIMASRDLISPAIAGLALSYSFQMTGAFQFAVRSFAETDSKMTSAERLLNCLTETPQEAPHVIEHAKPPPSWPQNGAIAFQNVFMKYPVSEAPVLKDLSFKINPKEKIGIVGRTGAGKSSITLALFRMIEIYQGNIQIDGVDISHIGLKDLRSRLAIIPQDPVLFIGTIRTNLDPWESFEDEDIYSALRKVRMEEVIRDLPSGLETLISEGGSNFSLGQRQLLCIARSLLQNSKILVMDEATASIDVETDNIIQNTIRESFKDHTVITIAHRINTIIDSDRIIVMEKGELVEFDSPFNLLNDEDSLFLKLVNESDDAEKLKSFAEYYNKKT</sequence>
<proteinExistence type="inferred from homology"/>
<dbReference type="CDD" id="cd03250">
    <property type="entry name" value="ABCC_MRP_domain1"/>
    <property type="match status" value="1"/>
</dbReference>
<feature type="transmembrane region" description="Helical" evidence="11">
    <location>
        <begin position="173"/>
        <end position="190"/>
    </location>
</feature>
<dbReference type="SUPFAM" id="SSF52540">
    <property type="entry name" value="P-loop containing nucleoside triphosphate hydrolases"/>
    <property type="match status" value="2"/>
</dbReference>
<name>A0A6B2KWI9_9EUKA</name>
<evidence type="ECO:0000256" key="3">
    <source>
        <dbReference type="ARBA" id="ARBA00022448"/>
    </source>
</evidence>
<keyword evidence="5" id="KW-0677">Repeat</keyword>
<feature type="transmembrane region" description="Helical" evidence="11">
    <location>
        <begin position="95"/>
        <end position="115"/>
    </location>
</feature>
<feature type="region of interest" description="Disordered" evidence="10">
    <location>
        <begin position="618"/>
        <end position="641"/>
    </location>
</feature>
<feature type="compositionally biased region" description="Basic and acidic residues" evidence="10">
    <location>
        <begin position="619"/>
        <end position="640"/>
    </location>
</feature>
<dbReference type="InterPro" id="IPR003593">
    <property type="entry name" value="AAA+_ATPase"/>
</dbReference>
<feature type="transmembrane region" description="Helical" evidence="11">
    <location>
        <begin position="807"/>
        <end position="826"/>
    </location>
</feature>
<evidence type="ECO:0000256" key="6">
    <source>
        <dbReference type="ARBA" id="ARBA00022741"/>
    </source>
</evidence>
<evidence type="ECO:0000256" key="4">
    <source>
        <dbReference type="ARBA" id="ARBA00022692"/>
    </source>
</evidence>
<dbReference type="PROSITE" id="PS50893">
    <property type="entry name" value="ABC_TRANSPORTER_2"/>
    <property type="match status" value="2"/>
</dbReference>
<dbReference type="GO" id="GO:0016020">
    <property type="term" value="C:membrane"/>
    <property type="evidence" value="ECO:0007669"/>
    <property type="project" value="UniProtKB-SubCell"/>
</dbReference>
<evidence type="ECO:0000256" key="1">
    <source>
        <dbReference type="ARBA" id="ARBA00004141"/>
    </source>
</evidence>
<dbReference type="Gene3D" id="1.20.1560.10">
    <property type="entry name" value="ABC transporter type 1, transmembrane domain"/>
    <property type="match status" value="2"/>
</dbReference>
<dbReference type="InterPro" id="IPR050173">
    <property type="entry name" value="ABC_transporter_C-like"/>
</dbReference>
<evidence type="ECO:0000256" key="5">
    <source>
        <dbReference type="ARBA" id="ARBA00022737"/>
    </source>
</evidence>
<feature type="transmembrane region" description="Helical" evidence="11">
    <location>
        <begin position="708"/>
        <end position="734"/>
    </location>
</feature>
<feature type="transmembrane region" description="Helical" evidence="11">
    <location>
        <begin position="891"/>
        <end position="910"/>
    </location>
</feature>
<feature type="domain" description="ABC transmembrane type-1" evidence="13">
    <location>
        <begin position="63"/>
        <end position="336"/>
    </location>
</feature>
<feature type="transmembrane region" description="Helical" evidence="11">
    <location>
        <begin position="281"/>
        <end position="300"/>
    </location>
</feature>
<dbReference type="CDD" id="cd03244">
    <property type="entry name" value="ABCC_MRP_domain2"/>
    <property type="match status" value="1"/>
</dbReference>
<keyword evidence="6" id="KW-0547">Nucleotide-binding</keyword>
<dbReference type="SUPFAM" id="SSF90123">
    <property type="entry name" value="ABC transporter transmembrane region"/>
    <property type="match status" value="2"/>
</dbReference>
<dbReference type="FunFam" id="3.40.50.300:FF:000610">
    <property type="entry name" value="Multidrug resistance-associated ABC transporter"/>
    <property type="match status" value="1"/>
</dbReference>
<dbReference type="InterPro" id="IPR017871">
    <property type="entry name" value="ABC_transporter-like_CS"/>
</dbReference>
<feature type="domain" description="ABC transporter" evidence="12">
    <location>
        <begin position="986"/>
        <end position="1220"/>
    </location>
</feature>